<feature type="binding site" evidence="5">
    <location>
        <position position="104"/>
    </location>
    <ligand>
        <name>a divalent metal cation</name>
        <dbReference type="ChEBI" id="CHEBI:60240"/>
        <label>1</label>
    </ligand>
</feature>
<dbReference type="InterPro" id="IPR036069">
    <property type="entry name" value="DUF34/NIF3_sf"/>
</dbReference>
<dbReference type="Pfam" id="PF01784">
    <property type="entry name" value="DUF34_NIF3"/>
    <property type="match status" value="1"/>
</dbReference>
<gene>
    <name evidence="6" type="ORF">CLV27_1034</name>
</gene>
<dbReference type="AlphaFoldDB" id="A0A4R1GCV6"/>
<dbReference type="GO" id="GO:0005737">
    <property type="term" value="C:cytoplasm"/>
    <property type="evidence" value="ECO:0007669"/>
    <property type="project" value="TreeGrafter"/>
</dbReference>
<evidence type="ECO:0000256" key="1">
    <source>
        <dbReference type="ARBA" id="ARBA00006964"/>
    </source>
</evidence>
<sequence length="256" mass="28208">MVKLKEITAFLESAVPLDLQDSWDNSGLQVGWEEQEVEVVGFALSVSRTVLSEALREKVDLLITHHPVTISGVKSLVPFKYPNNLFLELAKKGVAVYSLHTNLDVSPLGPTAIIADELGLLDRVPIVTSPPYGSLGTLPTPLSQRELFFKLSEILEKDVYRVVGFKPENVVKKVAICSGSGASFIDLVAGKADVYVTGDVKYHDALKSIDLGLTLFDMGHFGTERLFYRKLKELLAKAFPSLKFKLLCEKSPFEVV</sequence>
<evidence type="ECO:0000256" key="4">
    <source>
        <dbReference type="ARBA" id="ARBA00022723"/>
    </source>
</evidence>
<feature type="binding site" evidence="5">
    <location>
        <position position="224"/>
    </location>
    <ligand>
        <name>a divalent metal cation</name>
        <dbReference type="ChEBI" id="CHEBI:60240"/>
        <label>1</label>
    </ligand>
</feature>
<feature type="binding site" evidence="5">
    <location>
        <position position="66"/>
    </location>
    <ligand>
        <name>a divalent metal cation</name>
        <dbReference type="ChEBI" id="CHEBI:60240"/>
        <label>1</label>
    </ligand>
</feature>
<comment type="subunit">
    <text evidence="2">Homohexamer.</text>
</comment>
<keyword evidence="4 5" id="KW-0479">Metal-binding</keyword>
<keyword evidence="7" id="KW-1185">Reference proteome</keyword>
<name>A0A4R1GCV6_9BACT</name>
<evidence type="ECO:0000256" key="5">
    <source>
        <dbReference type="PIRSR" id="PIRSR602678-1"/>
    </source>
</evidence>
<dbReference type="PANTHER" id="PTHR13799">
    <property type="entry name" value="NGG1 INTERACTING FACTOR 3"/>
    <property type="match status" value="1"/>
</dbReference>
<evidence type="ECO:0000313" key="7">
    <source>
        <dbReference type="Proteomes" id="UP000295777"/>
    </source>
</evidence>
<comment type="caution">
    <text evidence="6">The sequence shown here is derived from an EMBL/GenBank/DDBJ whole genome shotgun (WGS) entry which is preliminary data.</text>
</comment>
<evidence type="ECO:0000256" key="2">
    <source>
        <dbReference type="ARBA" id="ARBA00011643"/>
    </source>
</evidence>
<dbReference type="FunFam" id="3.40.1390.30:FF:000001">
    <property type="entry name" value="GTP cyclohydrolase 1 type 2"/>
    <property type="match status" value="1"/>
</dbReference>
<dbReference type="InterPro" id="IPR002678">
    <property type="entry name" value="DUF34/NIF3"/>
</dbReference>
<protein>
    <recommendedName>
        <fullName evidence="3">GTP cyclohydrolase 1 type 2 homolog</fullName>
    </recommendedName>
</protein>
<dbReference type="Gene3D" id="3.40.1390.30">
    <property type="entry name" value="NIF3 (NGG1p interacting factor 3)-like"/>
    <property type="match status" value="2"/>
</dbReference>
<feature type="binding site" evidence="5">
    <location>
        <position position="65"/>
    </location>
    <ligand>
        <name>a divalent metal cation</name>
        <dbReference type="ChEBI" id="CHEBI:60240"/>
        <label>1</label>
    </ligand>
</feature>
<dbReference type="RefSeq" id="WP_132526467.1">
    <property type="nucleotide sequence ID" value="NZ_SMFV01000003.1"/>
</dbReference>
<dbReference type="PANTHER" id="PTHR13799:SF14">
    <property type="entry name" value="GTP CYCLOHYDROLASE 1 TYPE 2 HOMOLOG"/>
    <property type="match status" value="1"/>
</dbReference>
<dbReference type="OrthoDB" id="9792792at2"/>
<dbReference type="GO" id="GO:0046872">
    <property type="term" value="F:metal ion binding"/>
    <property type="evidence" value="ECO:0007669"/>
    <property type="project" value="UniProtKB-KW"/>
</dbReference>
<organism evidence="6 7">
    <name type="scientific">Phorcysia thermohydrogeniphila</name>
    <dbReference type="NCBI Taxonomy" id="936138"/>
    <lineage>
        <taxon>Bacteria</taxon>
        <taxon>Pseudomonadati</taxon>
        <taxon>Aquificota</taxon>
        <taxon>Aquificia</taxon>
        <taxon>Desulfurobacteriales</taxon>
        <taxon>Desulfurobacteriaceae</taxon>
        <taxon>Phorcysia</taxon>
    </lineage>
</organism>
<evidence type="ECO:0000256" key="3">
    <source>
        <dbReference type="ARBA" id="ARBA00022112"/>
    </source>
</evidence>
<dbReference type="EMBL" id="SMFV01000003">
    <property type="protein sequence ID" value="TCK04601.1"/>
    <property type="molecule type" value="Genomic_DNA"/>
</dbReference>
<evidence type="ECO:0000313" key="6">
    <source>
        <dbReference type="EMBL" id="TCK04601.1"/>
    </source>
</evidence>
<feature type="binding site" evidence="5">
    <location>
        <position position="220"/>
    </location>
    <ligand>
        <name>a divalent metal cation</name>
        <dbReference type="ChEBI" id="CHEBI:60240"/>
        <label>1</label>
    </ligand>
</feature>
<reference evidence="6 7" key="1">
    <citation type="submission" date="2019-03" db="EMBL/GenBank/DDBJ databases">
        <title>Genomic Encyclopedia of Archaeal and Bacterial Type Strains, Phase II (KMG-II): from individual species to whole genera.</title>
        <authorList>
            <person name="Goeker M."/>
        </authorList>
    </citation>
    <scope>NUCLEOTIDE SEQUENCE [LARGE SCALE GENOMIC DNA]</scope>
    <source>
        <strain evidence="6 7">DSM 24425</strain>
    </source>
</reference>
<comment type="similarity">
    <text evidence="1">Belongs to the GTP cyclohydrolase I type 2/NIF3 family.</text>
</comment>
<dbReference type="SUPFAM" id="SSF102705">
    <property type="entry name" value="NIF3 (NGG1p interacting factor 3)-like"/>
    <property type="match status" value="1"/>
</dbReference>
<proteinExistence type="inferred from homology"/>
<dbReference type="Proteomes" id="UP000295777">
    <property type="component" value="Unassembled WGS sequence"/>
</dbReference>
<dbReference type="NCBIfam" id="TIGR00486">
    <property type="entry name" value="YbgI_SA1388"/>
    <property type="match status" value="1"/>
</dbReference>
<accession>A0A4R1GCV6</accession>